<dbReference type="Proteomes" id="UP001434337">
    <property type="component" value="Chromosome"/>
</dbReference>
<sequence>MPTVRLPLAVGLALALQLWSWQQITRDTETLLWGVVVIAVTGVSGWVTRALRLSPALALPLQTAVVAATVVLGVALRFGAARALGVAGLATGGVTAITTGSAPLPPHAGVMFLLCALVALIALAADWIACVVNRPAGVAVPLLALYAVVAVGLGTAMLFSEFALFAVGLVLVLLAALPSGDGLPAGQWGAATASAAVVTAGALVATWAVADALPDLEAPRARAPLQMSDPSLDLKRNLAQGSDDVVVTYTTDQPTGAYLKLATLPRFTAQGFGLQDVRVATGRLPAPPGVQPGTGTRRVTEVQIGDFASEWLPAPYAPLSFDAEGDWGFALDTLDVMALEGPGRSSATRGLRYTVTSLDVRPDDALLATAGTSLDDGRQEQIELPLVVSDDVRELALTVTEGTRTAGAQALAIQRWLTSDAFTYSLAADTGSGDGIATIEDFLFHSRSGYCEQFAGAMAILARELGIPSRLAVGFVPGTHDPNTGAWELTARDLHTWPELWLDGYGWVAFEPTPARGGSNVPDPSVSPSATPTAVPTPAGAPTPTPTPTAAATPQPTAAPVPGQGAGADVGVWWLLGLVLAIAALALAAPRALRVRRRRRRLAGTGDARTNTLDAWDEVRESVTDAALPWPAGSPRFAAAALADRLGDADASAALERLAVAAERALFDVPGAYDGSGSWAEEVQLVLTALARQRGGRSGGA</sequence>
<feature type="transmembrane region" description="Helical" evidence="2">
    <location>
        <begin position="59"/>
        <end position="80"/>
    </location>
</feature>
<name>A0ABZ3C784_9ACTN</name>
<dbReference type="InterPro" id="IPR052901">
    <property type="entry name" value="Bact_TGase-like"/>
</dbReference>
<evidence type="ECO:0000256" key="2">
    <source>
        <dbReference type="SAM" id="Phobius"/>
    </source>
</evidence>
<feature type="domain" description="Transglutaminase-like" evidence="3">
    <location>
        <begin position="443"/>
        <end position="514"/>
    </location>
</feature>
<evidence type="ECO:0000256" key="1">
    <source>
        <dbReference type="SAM" id="MobiDB-lite"/>
    </source>
</evidence>
<keyword evidence="2" id="KW-1133">Transmembrane helix</keyword>
<feature type="transmembrane region" description="Helical" evidence="2">
    <location>
        <begin position="30"/>
        <end position="47"/>
    </location>
</feature>
<keyword evidence="2" id="KW-0812">Transmembrane</keyword>
<dbReference type="PANTHER" id="PTHR42736:SF1">
    <property type="entry name" value="PROTEIN-GLUTAMINE GAMMA-GLUTAMYLTRANSFERASE"/>
    <property type="match status" value="1"/>
</dbReference>
<evidence type="ECO:0000313" key="5">
    <source>
        <dbReference type="Proteomes" id="UP001434337"/>
    </source>
</evidence>
<proteinExistence type="predicted"/>
<keyword evidence="2" id="KW-0472">Membrane</keyword>
<protein>
    <submittedName>
        <fullName evidence="4">DUF3488 and transglutaminase-like domain-containing protein</fullName>
    </submittedName>
</protein>
<evidence type="ECO:0000259" key="3">
    <source>
        <dbReference type="SMART" id="SM00460"/>
    </source>
</evidence>
<dbReference type="SMART" id="SM00460">
    <property type="entry name" value="TGc"/>
    <property type="match status" value="1"/>
</dbReference>
<feature type="transmembrane region" description="Helical" evidence="2">
    <location>
        <begin position="108"/>
        <end position="129"/>
    </location>
</feature>
<accession>A0ABZ3C784</accession>
<dbReference type="Gene3D" id="3.10.620.30">
    <property type="match status" value="1"/>
</dbReference>
<dbReference type="Pfam" id="PF11992">
    <property type="entry name" value="TgpA_N"/>
    <property type="match status" value="1"/>
</dbReference>
<feature type="transmembrane region" description="Helical" evidence="2">
    <location>
        <begin position="162"/>
        <end position="178"/>
    </location>
</feature>
<dbReference type="RefSeq" id="WP_342371991.1">
    <property type="nucleotide sequence ID" value="NZ_CP115965.1"/>
</dbReference>
<feature type="transmembrane region" description="Helical" evidence="2">
    <location>
        <begin position="136"/>
        <end position="156"/>
    </location>
</feature>
<feature type="transmembrane region" description="Helical" evidence="2">
    <location>
        <begin position="190"/>
        <end position="210"/>
    </location>
</feature>
<dbReference type="InterPro" id="IPR038765">
    <property type="entry name" value="Papain-like_cys_pep_sf"/>
</dbReference>
<dbReference type="EMBL" id="CP115965">
    <property type="protein sequence ID" value="WZW97682.1"/>
    <property type="molecule type" value="Genomic_DNA"/>
</dbReference>
<dbReference type="Pfam" id="PF01841">
    <property type="entry name" value="Transglut_core"/>
    <property type="match status" value="1"/>
</dbReference>
<dbReference type="PANTHER" id="PTHR42736">
    <property type="entry name" value="PROTEIN-GLUTAMINE GAMMA-GLUTAMYLTRANSFERASE"/>
    <property type="match status" value="1"/>
</dbReference>
<feature type="transmembrane region" description="Helical" evidence="2">
    <location>
        <begin position="572"/>
        <end position="593"/>
    </location>
</feature>
<keyword evidence="5" id="KW-1185">Reference proteome</keyword>
<gene>
    <name evidence="4" type="ORF">PCC79_12335</name>
</gene>
<dbReference type="SUPFAM" id="SSF54001">
    <property type="entry name" value="Cysteine proteinases"/>
    <property type="match status" value="1"/>
</dbReference>
<organism evidence="4 5">
    <name type="scientific">Propioniciclava soli</name>
    <dbReference type="NCBI Taxonomy" id="2775081"/>
    <lineage>
        <taxon>Bacteria</taxon>
        <taxon>Bacillati</taxon>
        <taxon>Actinomycetota</taxon>
        <taxon>Actinomycetes</taxon>
        <taxon>Propionibacteriales</taxon>
        <taxon>Propionibacteriaceae</taxon>
        <taxon>Propioniciclava</taxon>
    </lineage>
</organism>
<dbReference type="InterPro" id="IPR002931">
    <property type="entry name" value="Transglutaminase-like"/>
</dbReference>
<dbReference type="InterPro" id="IPR021878">
    <property type="entry name" value="TgpA_N"/>
</dbReference>
<feature type="compositionally biased region" description="Low complexity" evidence="1">
    <location>
        <begin position="521"/>
        <end position="538"/>
    </location>
</feature>
<feature type="compositionally biased region" description="Low complexity" evidence="1">
    <location>
        <begin position="548"/>
        <end position="562"/>
    </location>
</feature>
<feature type="region of interest" description="Disordered" evidence="1">
    <location>
        <begin position="516"/>
        <end position="562"/>
    </location>
</feature>
<reference evidence="4 5" key="1">
    <citation type="journal article" date="2023" name="Environ Microbiome">
        <title>A coral-associated actinobacterium mitigates coral bleaching under heat stress.</title>
        <authorList>
            <person name="Li J."/>
            <person name="Zou Y."/>
            <person name="Li Q."/>
            <person name="Zhang J."/>
            <person name="Bourne D.G."/>
            <person name="Lyu Y."/>
            <person name="Liu C."/>
            <person name="Zhang S."/>
        </authorList>
    </citation>
    <scope>NUCLEOTIDE SEQUENCE [LARGE SCALE GENOMIC DNA]</scope>
    <source>
        <strain evidence="4 5">SCSIO 13291</strain>
    </source>
</reference>
<evidence type="ECO:0000313" key="4">
    <source>
        <dbReference type="EMBL" id="WZW97682.1"/>
    </source>
</evidence>